<dbReference type="PANTHER" id="PTHR37163:SF1">
    <property type="entry name" value="DUF501 DOMAIN-CONTAINING PROTEIN"/>
    <property type="match status" value="1"/>
</dbReference>
<dbReference type="InterPro" id="IPR007511">
    <property type="entry name" value="DUF501"/>
</dbReference>
<gene>
    <name evidence="1" type="ORF">ACFQWG_07400</name>
</gene>
<comment type="caution">
    <text evidence="1">The sequence shown here is derived from an EMBL/GenBank/DDBJ whole genome shotgun (WGS) entry which is preliminary data.</text>
</comment>
<sequence length="184" mass="19547">MTETADAAPQAFAAPTPATQEDLEVLRGQLGRIPRGVVGIGARCVCGRPTVVATAPRLEDGTPFPTTFYLTCPPAVRGCSTLEAEHVMEDLTRWVSEDPDARSAYLGAHRDYLARREAIARAAGIGEVAEISGVSAGGMPTRVKCLHALVGHALVAGRGVNPVGDRALEMLAERGLWRRDRCTC</sequence>
<dbReference type="EMBL" id="JBHTEF010000001">
    <property type="protein sequence ID" value="MFC7581020.1"/>
    <property type="molecule type" value="Genomic_DNA"/>
</dbReference>
<dbReference type="RefSeq" id="WP_380973808.1">
    <property type="nucleotide sequence ID" value="NZ_JBHTEF010000001.1"/>
</dbReference>
<dbReference type="Pfam" id="PF04417">
    <property type="entry name" value="DUF501"/>
    <property type="match status" value="1"/>
</dbReference>
<organism evidence="1 2">
    <name type="scientific">Schaalia naturae</name>
    <dbReference type="NCBI Taxonomy" id="635203"/>
    <lineage>
        <taxon>Bacteria</taxon>
        <taxon>Bacillati</taxon>
        <taxon>Actinomycetota</taxon>
        <taxon>Actinomycetes</taxon>
        <taxon>Actinomycetales</taxon>
        <taxon>Actinomycetaceae</taxon>
        <taxon>Schaalia</taxon>
    </lineage>
</organism>
<proteinExistence type="predicted"/>
<dbReference type="PANTHER" id="PTHR37163">
    <property type="entry name" value="CONSERVED PROTEIN"/>
    <property type="match status" value="1"/>
</dbReference>
<evidence type="ECO:0000313" key="1">
    <source>
        <dbReference type="EMBL" id="MFC7581020.1"/>
    </source>
</evidence>
<keyword evidence="2" id="KW-1185">Reference proteome</keyword>
<accession>A0ABW2SLM4</accession>
<name>A0ABW2SLM4_9ACTO</name>
<dbReference type="Proteomes" id="UP001596527">
    <property type="component" value="Unassembled WGS sequence"/>
</dbReference>
<protein>
    <submittedName>
        <fullName evidence="1">DUF501 domain-containing protein</fullName>
    </submittedName>
</protein>
<reference evidence="2" key="1">
    <citation type="journal article" date="2019" name="Int. J. Syst. Evol. Microbiol.">
        <title>The Global Catalogue of Microorganisms (GCM) 10K type strain sequencing project: providing services to taxonomists for standard genome sequencing and annotation.</title>
        <authorList>
            <consortium name="The Broad Institute Genomics Platform"/>
            <consortium name="The Broad Institute Genome Sequencing Center for Infectious Disease"/>
            <person name="Wu L."/>
            <person name="Ma J."/>
        </authorList>
    </citation>
    <scope>NUCLEOTIDE SEQUENCE [LARGE SCALE GENOMIC DNA]</scope>
    <source>
        <strain evidence="2">CCUG 56698</strain>
    </source>
</reference>
<evidence type="ECO:0000313" key="2">
    <source>
        <dbReference type="Proteomes" id="UP001596527"/>
    </source>
</evidence>